<sequence length="42" mass="4344">MGNQEATIISELEGRVTANSNRILSLSGGGIKGISELVVLSE</sequence>
<proteinExistence type="predicted"/>
<gene>
    <name evidence="1" type="ORF">RBEMOGI_1620</name>
</gene>
<accession>A0A0F3QF28</accession>
<evidence type="ECO:0000313" key="1">
    <source>
        <dbReference type="EMBL" id="KJV91133.1"/>
    </source>
</evidence>
<dbReference type="AlphaFoldDB" id="A0A0F3QF28"/>
<dbReference type="PATRIC" id="fig|1359194.3.peg.1658"/>
<dbReference type="Proteomes" id="UP000033689">
    <property type="component" value="Unassembled WGS sequence"/>
</dbReference>
<evidence type="ECO:0000313" key="2">
    <source>
        <dbReference type="Proteomes" id="UP000033689"/>
    </source>
</evidence>
<name>A0A0F3QF28_RICBE</name>
<protein>
    <submittedName>
        <fullName evidence="1">Uncharacterized protein</fullName>
    </submittedName>
</protein>
<organism evidence="1 2">
    <name type="scientific">Rickettsia bellii str. RML Mogi</name>
    <dbReference type="NCBI Taxonomy" id="1359194"/>
    <lineage>
        <taxon>Bacteria</taxon>
        <taxon>Pseudomonadati</taxon>
        <taxon>Pseudomonadota</taxon>
        <taxon>Alphaproteobacteria</taxon>
        <taxon>Rickettsiales</taxon>
        <taxon>Rickettsiaceae</taxon>
        <taxon>Rickettsieae</taxon>
        <taxon>Rickettsia</taxon>
        <taxon>belli group</taxon>
    </lineage>
</organism>
<reference evidence="1 2" key="1">
    <citation type="submission" date="2015-02" db="EMBL/GenBank/DDBJ databases">
        <title>Genome Sequencing of Rickettsiales.</title>
        <authorList>
            <person name="Daugherty S.C."/>
            <person name="Su Q."/>
            <person name="Abolude K."/>
            <person name="Beier-Sexton M."/>
            <person name="Carlyon J.A."/>
            <person name="Carter R."/>
            <person name="Day N.P."/>
            <person name="Dumler S.J."/>
            <person name="Dyachenko V."/>
            <person name="Godinez A."/>
            <person name="Kurtti T.J."/>
            <person name="Lichay M."/>
            <person name="Mullins K.E."/>
            <person name="Ott S."/>
            <person name="Pappas-Brown V."/>
            <person name="Paris D.H."/>
            <person name="Patel P."/>
            <person name="Richards A.L."/>
            <person name="Sadzewicz L."/>
            <person name="Sears K."/>
            <person name="Seidman D."/>
            <person name="Sengamalay N."/>
            <person name="Stenos J."/>
            <person name="Tallon L.J."/>
            <person name="Vincent G."/>
            <person name="Fraser C.M."/>
            <person name="Munderloh U."/>
            <person name="Dunning-Hotopp J.C."/>
        </authorList>
    </citation>
    <scope>NUCLEOTIDE SEQUENCE [LARGE SCALE GENOMIC DNA]</scope>
    <source>
        <strain evidence="1 2">RML Mogi</strain>
    </source>
</reference>
<dbReference type="EMBL" id="LAOJ01000002">
    <property type="protein sequence ID" value="KJV91133.1"/>
    <property type="molecule type" value="Genomic_DNA"/>
</dbReference>
<comment type="caution">
    <text evidence="1">The sequence shown here is derived from an EMBL/GenBank/DDBJ whole genome shotgun (WGS) entry which is preliminary data.</text>
</comment>
<dbReference type="RefSeq" id="WP_269429626.1">
    <property type="nucleotide sequence ID" value="NZ_LAOJ01000002.1"/>
</dbReference>